<evidence type="ECO:0000313" key="2">
    <source>
        <dbReference type="EnsemblMetazoa" id="Aqu2.1.10039_001"/>
    </source>
</evidence>
<name>A0A1X7T6L6_AMPQE</name>
<keyword evidence="1" id="KW-0732">Signal</keyword>
<evidence type="ECO:0000256" key="1">
    <source>
        <dbReference type="SAM" id="SignalP"/>
    </source>
</evidence>
<protein>
    <submittedName>
        <fullName evidence="2">Uncharacterized protein</fullName>
    </submittedName>
</protein>
<dbReference type="eggNOG" id="ENOG502QW0B">
    <property type="taxonomic scope" value="Eukaryota"/>
</dbReference>
<organism evidence="2">
    <name type="scientific">Amphimedon queenslandica</name>
    <name type="common">Sponge</name>
    <dbReference type="NCBI Taxonomy" id="400682"/>
    <lineage>
        <taxon>Eukaryota</taxon>
        <taxon>Metazoa</taxon>
        <taxon>Porifera</taxon>
        <taxon>Demospongiae</taxon>
        <taxon>Heteroscleromorpha</taxon>
        <taxon>Haplosclerida</taxon>
        <taxon>Niphatidae</taxon>
        <taxon>Amphimedon</taxon>
    </lineage>
</organism>
<proteinExistence type="predicted"/>
<feature type="signal peptide" evidence="1">
    <location>
        <begin position="1"/>
        <end position="22"/>
    </location>
</feature>
<dbReference type="EnsemblMetazoa" id="Aqu2.1.10039_001">
    <property type="protein sequence ID" value="Aqu2.1.10039_001"/>
    <property type="gene ID" value="Aqu2.1.10039"/>
</dbReference>
<dbReference type="OrthoDB" id="10033767at2759"/>
<sequence>MPFTHCHTNFLLSLAHLSALTAKPFLCPNCLADSYGHIIYIQCEVKSIDLFKFISTSTAVPYNEIQTSDGSVIGQPQSKENELKKLMAMIAAEPTEQNNVIEFCPTQYILRGMKLLMVLSELNIFGYRHIPSKDITHNFAIMQQLRFLCSGGIFSVGKGLRSFIFYLNDCSAARTKSEEEIDKRVTEALAMQDPDIIVDLRHLNFNASDRFTVFWEKCTQYLSTCTAVHERRHDTVTFMAKAISVRDLIQDVTKLCPEGTPVPSEAWVSLNFCPRNPHSLVAKRYTGRLQAKHVIQKRQFRKSHPDAHYCAALFRYMRDYAIKYRDILLFVCLDDKHRIKIGEPGFPVAAAECGRQ</sequence>
<dbReference type="InParanoid" id="A0A1X7T6L6"/>
<reference evidence="2" key="1">
    <citation type="submission" date="2017-05" db="UniProtKB">
        <authorList>
            <consortium name="EnsemblMetazoa"/>
        </authorList>
    </citation>
    <scope>IDENTIFICATION</scope>
</reference>
<dbReference type="AlphaFoldDB" id="A0A1X7T6L6"/>
<accession>A0A1X7T6L6</accession>
<feature type="chain" id="PRO_5012440200" evidence="1">
    <location>
        <begin position="23"/>
        <end position="356"/>
    </location>
</feature>